<name>A0A6A7AC57_9PLEO</name>
<gene>
    <name evidence="2" type="ORF">CC86DRAFT_436418</name>
</gene>
<feature type="region of interest" description="Disordered" evidence="1">
    <location>
        <begin position="333"/>
        <end position="380"/>
    </location>
</feature>
<feature type="region of interest" description="Disordered" evidence="1">
    <location>
        <begin position="414"/>
        <end position="464"/>
    </location>
</feature>
<evidence type="ECO:0000313" key="3">
    <source>
        <dbReference type="Proteomes" id="UP000799424"/>
    </source>
</evidence>
<dbReference type="Proteomes" id="UP000799424">
    <property type="component" value="Unassembled WGS sequence"/>
</dbReference>
<proteinExistence type="predicted"/>
<accession>A0A6A7AC57</accession>
<feature type="compositionally biased region" description="Pro residues" evidence="1">
    <location>
        <begin position="354"/>
        <end position="365"/>
    </location>
</feature>
<feature type="compositionally biased region" description="Polar residues" evidence="1">
    <location>
        <begin position="333"/>
        <end position="342"/>
    </location>
</feature>
<dbReference type="AlphaFoldDB" id="A0A6A7AC57"/>
<feature type="compositionally biased region" description="Low complexity" evidence="1">
    <location>
        <begin position="366"/>
        <end position="380"/>
    </location>
</feature>
<evidence type="ECO:0000313" key="2">
    <source>
        <dbReference type="EMBL" id="KAF2830257.1"/>
    </source>
</evidence>
<keyword evidence="3" id="KW-1185">Reference proteome</keyword>
<protein>
    <submittedName>
        <fullName evidence="2">Uncharacterized protein</fullName>
    </submittedName>
</protein>
<evidence type="ECO:0000256" key="1">
    <source>
        <dbReference type="SAM" id="MobiDB-lite"/>
    </source>
</evidence>
<feature type="compositionally biased region" description="Basic and acidic residues" evidence="1">
    <location>
        <begin position="449"/>
        <end position="463"/>
    </location>
</feature>
<dbReference type="EMBL" id="MU006220">
    <property type="protein sequence ID" value="KAF2830257.1"/>
    <property type="molecule type" value="Genomic_DNA"/>
</dbReference>
<organism evidence="2 3">
    <name type="scientific">Ophiobolus disseminans</name>
    <dbReference type="NCBI Taxonomy" id="1469910"/>
    <lineage>
        <taxon>Eukaryota</taxon>
        <taxon>Fungi</taxon>
        <taxon>Dikarya</taxon>
        <taxon>Ascomycota</taxon>
        <taxon>Pezizomycotina</taxon>
        <taxon>Dothideomycetes</taxon>
        <taxon>Pleosporomycetidae</taxon>
        <taxon>Pleosporales</taxon>
        <taxon>Pleosporineae</taxon>
        <taxon>Phaeosphaeriaceae</taxon>
        <taxon>Ophiobolus</taxon>
    </lineage>
</organism>
<reference evidence="2" key="1">
    <citation type="journal article" date="2020" name="Stud. Mycol.">
        <title>101 Dothideomycetes genomes: a test case for predicting lifestyles and emergence of pathogens.</title>
        <authorList>
            <person name="Haridas S."/>
            <person name="Albert R."/>
            <person name="Binder M."/>
            <person name="Bloem J."/>
            <person name="Labutti K."/>
            <person name="Salamov A."/>
            <person name="Andreopoulos B."/>
            <person name="Baker S."/>
            <person name="Barry K."/>
            <person name="Bills G."/>
            <person name="Bluhm B."/>
            <person name="Cannon C."/>
            <person name="Castanera R."/>
            <person name="Culley D."/>
            <person name="Daum C."/>
            <person name="Ezra D."/>
            <person name="Gonzalez J."/>
            <person name="Henrissat B."/>
            <person name="Kuo A."/>
            <person name="Liang C."/>
            <person name="Lipzen A."/>
            <person name="Lutzoni F."/>
            <person name="Magnuson J."/>
            <person name="Mondo S."/>
            <person name="Nolan M."/>
            <person name="Ohm R."/>
            <person name="Pangilinan J."/>
            <person name="Park H.-J."/>
            <person name="Ramirez L."/>
            <person name="Alfaro M."/>
            <person name="Sun H."/>
            <person name="Tritt A."/>
            <person name="Yoshinaga Y."/>
            <person name="Zwiers L.-H."/>
            <person name="Turgeon B."/>
            <person name="Goodwin S."/>
            <person name="Spatafora J."/>
            <person name="Crous P."/>
            <person name="Grigoriev I."/>
        </authorList>
    </citation>
    <scope>NUCLEOTIDE SEQUENCE</scope>
    <source>
        <strain evidence="2">CBS 113818</strain>
    </source>
</reference>
<sequence>MASTGSSNLSRRDSYELQVRRKSLEEISRAQRDIWNLEGSTRERARSCPVESRLSLRSITSTIDTVIAETSITAPEGNSKKAAEETLDLRSDARVWFLRRLIANIFIYTYNVPVPTLSRLPDEIWYSNAYTTYSLLTPAEHDFVLHLAEIVSYGLSRTTREDAIPGEKQLLPHNYHTIYTHIVEPCKTLEIPPDCIFDLLPAIPRHNFNPHARYKTLPHHHAAMLIHLKEQRQATIHQRHKLSKRLLSDAAVLRKVAGSKEMWTAIGKGIRIFGGKYMGRQWEEQIAEQDRGVVVSSDEARESVEEMQAWEKERRVKHSEKVGKETLTAITLCSESSKPTSGKNKKQVRFLTQNPPPNTQAPEPEPQCSSSSPTRSDPLTQQQQLALLLEQSMEEAATLREMVRAHKVHRIKTILGKGKGKEREHAVVQESSNDGQEESDDMPKSSAMKNDRLAKGKGKERQHTVVQVTSNAAAEYMAIVDGVRKDVGL</sequence>